<reference evidence="2" key="1">
    <citation type="submission" date="2013-05" db="EMBL/GenBank/DDBJ databases">
        <title>Genome assembly of Cystobacter fuscus DSM 2262.</title>
        <authorList>
            <person name="Sharma G."/>
            <person name="Khatri I."/>
            <person name="Kaur C."/>
            <person name="Mayilraj S."/>
            <person name="Subramanian S."/>
        </authorList>
    </citation>
    <scope>NUCLEOTIDE SEQUENCE [LARGE SCALE GENOMIC DNA]</scope>
    <source>
        <strain evidence="2">DSM 2262</strain>
    </source>
</reference>
<evidence type="ECO:0000313" key="3">
    <source>
        <dbReference type="Proteomes" id="UP000011682"/>
    </source>
</evidence>
<keyword evidence="3" id="KW-1185">Reference proteome</keyword>
<name>S9R3J9_CYSF2</name>
<keyword evidence="1" id="KW-0812">Transmembrane</keyword>
<evidence type="ECO:0000313" key="2">
    <source>
        <dbReference type="EMBL" id="EPX63473.1"/>
    </source>
</evidence>
<sequence length="54" mass="5805">MGVNQQVGKRARLGWGWAGQGRLARWAAHAWKPELGFIGGLLVAGMSFVTLSLP</sequence>
<keyword evidence="1" id="KW-0472">Membrane</keyword>
<protein>
    <submittedName>
        <fullName evidence="2">Uncharacterized protein</fullName>
    </submittedName>
</protein>
<organism evidence="2 3">
    <name type="scientific">Cystobacter fuscus (strain ATCC 25194 / DSM 2262 / NBRC 100088 / M29)</name>
    <dbReference type="NCBI Taxonomy" id="1242864"/>
    <lineage>
        <taxon>Bacteria</taxon>
        <taxon>Pseudomonadati</taxon>
        <taxon>Myxococcota</taxon>
        <taxon>Myxococcia</taxon>
        <taxon>Myxococcales</taxon>
        <taxon>Cystobacterineae</taxon>
        <taxon>Archangiaceae</taxon>
        <taxon>Cystobacter</taxon>
    </lineage>
</organism>
<dbReference type="AlphaFoldDB" id="S9R3J9"/>
<comment type="caution">
    <text evidence="2">The sequence shown here is derived from an EMBL/GenBank/DDBJ whole genome shotgun (WGS) entry which is preliminary data.</text>
</comment>
<dbReference type="EMBL" id="ANAH02000005">
    <property type="protein sequence ID" value="EPX63473.1"/>
    <property type="molecule type" value="Genomic_DNA"/>
</dbReference>
<dbReference type="Proteomes" id="UP000011682">
    <property type="component" value="Unassembled WGS sequence"/>
</dbReference>
<feature type="transmembrane region" description="Helical" evidence="1">
    <location>
        <begin position="35"/>
        <end position="53"/>
    </location>
</feature>
<proteinExistence type="predicted"/>
<evidence type="ECO:0000256" key="1">
    <source>
        <dbReference type="SAM" id="Phobius"/>
    </source>
</evidence>
<gene>
    <name evidence="2" type="ORF">D187_005879</name>
</gene>
<keyword evidence="1" id="KW-1133">Transmembrane helix</keyword>
<accession>S9R3J9</accession>